<keyword evidence="1" id="KW-1133">Transmembrane helix</keyword>
<evidence type="ECO:0000313" key="3">
    <source>
        <dbReference type="Proteomes" id="UP000219023"/>
    </source>
</evidence>
<dbReference type="OrthoDB" id="9816361at2"/>
<keyword evidence="1" id="KW-0812">Transmembrane</keyword>
<accession>A0A285VN79</accession>
<feature type="transmembrane region" description="Helical" evidence="1">
    <location>
        <begin position="84"/>
        <end position="117"/>
    </location>
</feature>
<feature type="transmembrane region" description="Helical" evidence="1">
    <location>
        <begin position="129"/>
        <end position="149"/>
    </location>
</feature>
<reference evidence="2 3" key="1">
    <citation type="submission" date="2017-08" db="EMBL/GenBank/DDBJ databases">
        <authorList>
            <person name="de Groot N.N."/>
        </authorList>
    </citation>
    <scope>NUCLEOTIDE SEQUENCE [LARGE SCALE GENOMIC DNA]</scope>
    <source>
        <strain evidence="2 3">USBA 855</strain>
    </source>
</reference>
<protein>
    <submittedName>
        <fullName evidence="2">Uncharacterized protein</fullName>
    </submittedName>
</protein>
<sequence>MQGKLETFDDAVQRGVIVGDDGHRYTFTLTEWRGRGLPREGTRLRFDGDAGRAEQVFDAPVPQRTARQTRDDQGQVKSSFLSPWAVLALVLVAVAPLLASYMLLVDALAMLLAVLGIRQVRRSPSRFRGQALCGAAIAIAVLSFFIWGVG</sequence>
<evidence type="ECO:0000313" key="2">
    <source>
        <dbReference type="EMBL" id="SOC55534.1"/>
    </source>
</evidence>
<keyword evidence="1" id="KW-0472">Membrane</keyword>
<evidence type="ECO:0000256" key="1">
    <source>
        <dbReference type="SAM" id="Phobius"/>
    </source>
</evidence>
<gene>
    <name evidence="2" type="ORF">SAMN05421509_105190</name>
</gene>
<organism evidence="2 3">
    <name type="scientific">Chromohalobacter canadensis</name>
    <dbReference type="NCBI Taxonomy" id="141389"/>
    <lineage>
        <taxon>Bacteria</taxon>
        <taxon>Pseudomonadati</taxon>
        <taxon>Pseudomonadota</taxon>
        <taxon>Gammaproteobacteria</taxon>
        <taxon>Oceanospirillales</taxon>
        <taxon>Halomonadaceae</taxon>
        <taxon>Chromohalobacter</taxon>
    </lineage>
</organism>
<name>A0A285VN79_9GAMM</name>
<dbReference type="EMBL" id="OBQJ01000005">
    <property type="protein sequence ID" value="SOC55534.1"/>
    <property type="molecule type" value="Genomic_DNA"/>
</dbReference>
<proteinExistence type="predicted"/>
<dbReference type="Proteomes" id="UP000219023">
    <property type="component" value="Unassembled WGS sequence"/>
</dbReference>
<dbReference type="RefSeq" id="WP_097023007.1">
    <property type="nucleotide sequence ID" value="NZ_OBQJ01000005.1"/>
</dbReference>
<dbReference type="AlphaFoldDB" id="A0A285VN79"/>